<dbReference type="SUPFAM" id="SSF52091">
    <property type="entry name" value="SpoIIaa-like"/>
    <property type="match status" value="1"/>
</dbReference>
<dbReference type="GO" id="GO:0043190">
    <property type="term" value="C:ATP-binding cassette (ABC) transporter complex"/>
    <property type="evidence" value="ECO:0007669"/>
    <property type="project" value="InterPro"/>
</dbReference>
<keyword evidence="5" id="KW-1185">Reference proteome</keyword>
<feature type="domain" description="STAS" evidence="3">
    <location>
        <begin position="5"/>
        <end position="89"/>
    </location>
</feature>
<feature type="transmembrane region" description="Helical" evidence="2">
    <location>
        <begin position="362"/>
        <end position="382"/>
    </location>
</feature>
<dbReference type="Pfam" id="PF02405">
    <property type="entry name" value="MlaE"/>
    <property type="match status" value="1"/>
</dbReference>
<evidence type="ECO:0000313" key="5">
    <source>
        <dbReference type="Proteomes" id="UP000321129"/>
    </source>
</evidence>
<dbReference type="InterPro" id="IPR036513">
    <property type="entry name" value="STAS_dom_sf"/>
</dbReference>
<dbReference type="OrthoDB" id="9805022at2"/>
<keyword evidence="2" id="KW-0812">Transmembrane</keyword>
<dbReference type="InterPro" id="IPR030802">
    <property type="entry name" value="Permease_MalE"/>
</dbReference>
<dbReference type="PROSITE" id="PS50801">
    <property type="entry name" value="STAS"/>
    <property type="match status" value="1"/>
</dbReference>
<evidence type="ECO:0000256" key="2">
    <source>
        <dbReference type="RuleBase" id="RU362044"/>
    </source>
</evidence>
<accession>A0A5C6UKK6</accession>
<evidence type="ECO:0000313" key="4">
    <source>
        <dbReference type="EMBL" id="TXC73633.1"/>
    </source>
</evidence>
<dbReference type="AlphaFoldDB" id="A0A5C6UKK6"/>
<feature type="transmembrane region" description="Helical" evidence="2">
    <location>
        <begin position="319"/>
        <end position="342"/>
    </location>
</feature>
<feature type="transmembrane region" description="Helical" evidence="2">
    <location>
        <begin position="174"/>
        <end position="192"/>
    </location>
</feature>
<feature type="transmembrane region" description="Helical" evidence="2">
    <location>
        <begin position="131"/>
        <end position="154"/>
    </location>
</feature>
<name>A0A5C6UKK6_9SPHN</name>
<dbReference type="PANTHER" id="PTHR30188">
    <property type="entry name" value="ABC TRANSPORTER PERMEASE PROTEIN-RELATED"/>
    <property type="match status" value="1"/>
</dbReference>
<protein>
    <submittedName>
        <fullName evidence="4">ABC transporter permease</fullName>
    </submittedName>
</protein>
<sequence length="383" mass="41294">MNRGADFTYEPGDGKAIIRFSGRLTLARMGDLPQRLASLGGYDHEGDAHDDEKIASVSVIDLNEVERVDTVGAWIIHRIKRDYGARIEGGKPDVVKLLNEIEKADQKVQIHPDTNNTFTEMLATAGHATRAAGASVIGMVGFFGAMMVGIGGIIRNPRRFRLNAVVQRFEVVGINALAIIGLMSFLIGIVIAQQGATQLEQFGMEVFTINLVGRSSMRELGVLMTAIMVAGRSGSAFAAQLGTMKLTEEIDAMRTIGVSPIEALVLPRVLATTIMMPLLGFYAGVMAVIGGMIFVWAGLDIPPITYLQRIREVVPMTDVMIGLIKAPVFGFIIGLTGCYQGMQVEANAEEVGLRTTSAVVQGIFMVIVLDAIFAVFFTGLGWK</sequence>
<keyword evidence="2" id="KW-0472">Membrane</keyword>
<dbReference type="InterPro" id="IPR002645">
    <property type="entry name" value="STAS_dom"/>
</dbReference>
<comment type="function">
    <text evidence="1">Could be part of an ABC transporter complex.</text>
</comment>
<dbReference type="PANTHER" id="PTHR30188:SF3">
    <property type="entry name" value="ABC TRANSPORTER PERMEASE"/>
    <property type="match status" value="1"/>
</dbReference>
<dbReference type="GO" id="GO:0005548">
    <property type="term" value="F:phospholipid transporter activity"/>
    <property type="evidence" value="ECO:0007669"/>
    <property type="project" value="TreeGrafter"/>
</dbReference>
<organism evidence="4 5">
    <name type="scientific">Flavisphingopyxis soli</name>
    <dbReference type="NCBI Taxonomy" id="2601267"/>
    <lineage>
        <taxon>Bacteria</taxon>
        <taxon>Pseudomonadati</taxon>
        <taxon>Pseudomonadota</taxon>
        <taxon>Alphaproteobacteria</taxon>
        <taxon>Sphingomonadales</taxon>
        <taxon>Sphingopyxidaceae</taxon>
        <taxon>Flavisphingopyxis</taxon>
    </lineage>
</organism>
<dbReference type="RefSeq" id="WP_147121469.1">
    <property type="nucleotide sequence ID" value="NZ_VOPY01000001.1"/>
</dbReference>
<evidence type="ECO:0000259" key="3">
    <source>
        <dbReference type="PROSITE" id="PS50801"/>
    </source>
</evidence>
<reference evidence="4 5" key="1">
    <citation type="submission" date="2019-08" db="EMBL/GenBank/DDBJ databases">
        <title>Sphingorhabdus soil sp. nov., isolated from arctic soil.</title>
        <authorList>
            <person name="Liu Y."/>
        </authorList>
    </citation>
    <scope>NUCLEOTIDE SEQUENCE [LARGE SCALE GENOMIC DNA]</scope>
    <source>
        <strain evidence="4 5">D-2Q-5-6</strain>
    </source>
</reference>
<dbReference type="Proteomes" id="UP000321129">
    <property type="component" value="Unassembled WGS sequence"/>
</dbReference>
<comment type="caution">
    <text evidence="4">The sequence shown here is derived from an EMBL/GenBank/DDBJ whole genome shotgun (WGS) entry which is preliminary data.</text>
</comment>
<gene>
    <name evidence="4" type="ORF">FSZ31_02510</name>
</gene>
<evidence type="ECO:0000256" key="1">
    <source>
        <dbReference type="ARBA" id="ARBA00003787"/>
    </source>
</evidence>
<dbReference type="NCBIfam" id="TIGR00056">
    <property type="entry name" value="MlaE family lipid ABC transporter permease subunit"/>
    <property type="match status" value="1"/>
</dbReference>
<keyword evidence="2" id="KW-1133">Transmembrane helix</keyword>
<proteinExistence type="inferred from homology"/>
<feature type="transmembrane region" description="Helical" evidence="2">
    <location>
        <begin position="274"/>
        <end position="299"/>
    </location>
</feature>
<comment type="similarity">
    <text evidence="2">Belongs to the MlaE permease family.</text>
</comment>
<keyword evidence="2" id="KW-0997">Cell inner membrane</keyword>
<dbReference type="EMBL" id="VOPY01000001">
    <property type="protein sequence ID" value="TXC73633.1"/>
    <property type="molecule type" value="Genomic_DNA"/>
</dbReference>
<dbReference type="InterPro" id="IPR003453">
    <property type="entry name" value="ABC_MlaE_roteobac"/>
</dbReference>
<keyword evidence="2" id="KW-1003">Cell membrane</keyword>
<comment type="subcellular location">
    <subcellularLocation>
        <location evidence="2">Cell inner membrane</location>
        <topology evidence="2">Multi-pass membrane protein</topology>
    </subcellularLocation>
</comment>